<sequence>MSISVVHRILSHRVQAETVLLLGPFTSTTEYAELPPVRKFTFYISLRPRPGYQAVNSKYSGWIPWLRPQRDHDLRFAFAHGNWATVRLFREVLDAVLGKHLNQTPDTVAIFRDPSCSTVVNEDDNLEGDFFIALNTVEAQELPRLNFHSPAGKRDPKFASAVKKRHGHCCTFSTAIQRFPEDDLEAAHIFPRLVDSSNLSFFLLTTHHSPGHIIFLLLLKRFCPDTSVRSIDHFCNGLALWVALHRPWDDHRAAISVLRRVRAFLLQSRCLIGTILAALAGRKAARSSLRAPAMPHQLTLDRRTGP</sequence>
<keyword evidence="3" id="KW-1185">Reference proteome</keyword>
<accession>A0AAD7J660</accession>
<dbReference type="AlphaFoldDB" id="A0AAD7J660"/>
<name>A0AAD7J660_9AGAR</name>
<dbReference type="Pfam" id="PF13391">
    <property type="entry name" value="HNH_2"/>
    <property type="match status" value="1"/>
</dbReference>
<reference evidence="2" key="1">
    <citation type="submission" date="2023-03" db="EMBL/GenBank/DDBJ databases">
        <title>Massive genome expansion in bonnet fungi (Mycena s.s.) driven by repeated elements and novel gene families across ecological guilds.</title>
        <authorList>
            <consortium name="Lawrence Berkeley National Laboratory"/>
            <person name="Harder C.B."/>
            <person name="Miyauchi S."/>
            <person name="Viragh M."/>
            <person name="Kuo A."/>
            <person name="Thoen E."/>
            <person name="Andreopoulos B."/>
            <person name="Lu D."/>
            <person name="Skrede I."/>
            <person name="Drula E."/>
            <person name="Henrissat B."/>
            <person name="Morin E."/>
            <person name="Kohler A."/>
            <person name="Barry K."/>
            <person name="LaButti K."/>
            <person name="Morin E."/>
            <person name="Salamov A."/>
            <person name="Lipzen A."/>
            <person name="Mereny Z."/>
            <person name="Hegedus B."/>
            <person name="Baldrian P."/>
            <person name="Stursova M."/>
            <person name="Weitz H."/>
            <person name="Taylor A."/>
            <person name="Grigoriev I.V."/>
            <person name="Nagy L.G."/>
            <person name="Martin F."/>
            <person name="Kauserud H."/>
        </authorList>
    </citation>
    <scope>NUCLEOTIDE SEQUENCE</scope>
    <source>
        <strain evidence="2">CBHHK182m</strain>
    </source>
</reference>
<proteinExistence type="predicted"/>
<gene>
    <name evidence="2" type="ORF">B0H16DRAFT_668019</name>
</gene>
<dbReference type="InterPro" id="IPR003615">
    <property type="entry name" value="HNH_nuc"/>
</dbReference>
<organism evidence="2 3">
    <name type="scientific">Mycena metata</name>
    <dbReference type="NCBI Taxonomy" id="1033252"/>
    <lineage>
        <taxon>Eukaryota</taxon>
        <taxon>Fungi</taxon>
        <taxon>Dikarya</taxon>
        <taxon>Basidiomycota</taxon>
        <taxon>Agaricomycotina</taxon>
        <taxon>Agaricomycetes</taxon>
        <taxon>Agaricomycetidae</taxon>
        <taxon>Agaricales</taxon>
        <taxon>Marasmiineae</taxon>
        <taxon>Mycenaceae</taxon>
        <taxon>Mycena</taxon>
    </lineage>
</organism>
<comment type="caution">
    <text evidence="2">The sequence shown here is derived from an EMBL/GenBank/DDBJ whole genome shotgun (WGS) entry which is preliminary data.</text>
</comment>
<protein>
    <recommendedName>
        <fullName evidence="1">HNH nuclease domain-containing protein</fullName>
    </recommendedName>
</protein>
<dbReference type="Proteomes" id="UP001215598">
    <property type="component" value="Unassembled WGS sequence"/>
</dbReference>
<dbReference type="EMBL" id="JARKIB010000044">
    <property type="protein sequence ID" value="KAJ7757598.1"/>
    <property type="molecule type" value="Genomic_DNA"/>
</dbReference>
<evidence type="ECO:0000313" key="2">
    <source>
        <dbReference type="EMBL" id="KAJ7757598.1"/>
    </source>
</evidence>
<evidence type="ECO:0000313" key="3">
    <source>
        <dbReference type="Proteomes" id="UP001215598"/>
    </source>
</evidence>
<feature type="domain" description="HNH nuclease" evidence="1">
    <location>
        <begin position="178"/>
        <end position="255"/>
    </location>
</feature>
<evidence type="ECO:0000259" key="1">
    <source>
        <dbReference type="Pfam" id="PF13391"/>
    </source>
</evidence>